<comment type="caution">
    <text evidence="6">The sequence shown here is derived from an EMBL/GenBank/DDBJ whole genome shotgun (WGS) entry which is preliminary data.</text>
</comment>
<dbReference type="SUPFAM" id="SSF49452">
    <property type="entry name" value="Starch-binding domain-like"/>
    <property type="match status" value="1"/>
</dbReference>
<dbReference type="InterPro" id="IPR057601">
    <property type="entry name" value="Oar-like_b-barrel"/>
</dbReference>
<dbReference type="InterPro" id="IPR013784">
    <property type="entry name" value="Carb-bd-like_fold"/>
</dbReference>
<evidence type="ECO:0000313" key="6">
    <source>
        <dbReference type="EMBL" id="GHE98681.1"/>
    </source>
</evidence>
<dbReference type="SUPFAM" id="SSF56935">
    <property type="entry name" value="Porins"/>
    <property type="match status" value="1"/>
</dbReference>
<evidence type="ECO:0000259" key="5">
    <source>
        <dbReference type="Pfam" id="PF25183"/>
    </source>
</evidence>
<protein>
    <recommendedName>
        <fullName evidence="5">TonB-dependent transporter Oar-like beta-barrel domain-containing protein</fullName>
    </recommendedName>
</protein>
<keyword evidence="7" id="KW-1185">Reference proteome</keyword>
<dbReference type="InterPro" id="IPR036942">
    <property type="entry name" value="Beta-barrel_TonB_sf"/>
</dbReference>
<evidence type="ECO:0000256" key="1">
    <source>
        <dbReference type="ARBA" id="ARBA00004442"/>
    </source>
</evidence>
<comment type="subcellular location">
    <subcellularLocation>
        <location evidence="1">Cell outer membrane</location>
    </subcellularLocation>
</comment>
<reference evidence="7" key="1">
    <citation type="journal article" date="2019" name="Int. J. Syst. Evol. Microbiol.">
        <title>The Global Catalogue of Microorganisms (GCM) 10K type strain sequencing project: providing services to taxonomists for standard genome sequencing and annotation.</title>
        <authorList>
            <consortium name="The Broad Institute Genomics Platform"/>
            <consortium name="The Broad Institute Genome Sequencing Center for Infectious Disease"/>
            <person name="Wu L."/>
            <person name="Ma J."/>
        </authorList>
    </citation>
    <scope>NUCLEOTIDE SEQUENCE [LARGE SCALE GENOMIC DNA]</scope>
    <source>
        <strain evidence="7">CGMCC 1.15922</strain>
    </source>
</reference>
<dbReference type="Gene3D" id="2.40.170.20">
    <property type="entry name" value="TonB-dependent receptor, beta-barrel domain"/>
    <property type="match status" value="1"/>
</dbReference>
<keyword evidence="2" id="KW-0472">Membrane</keyword>
<evidence type="ECO:0000256" key="4">
    <source>
        <dbReference type="SAM" id="SignalP"/>
    </source>
</evidence>
<dbReference type="Proteomes" id="UP000626370">
    <property type="component" value="Unassembled WGS sequence"/>
</dbReference>
<feature type="domain" description="TonB-dependent transporter Oar-like beta-barrel" evidence="5">
    <location>
        <begin position="230"/>
        <end position="292"/>
    </location>
</feature>
<dbReference type="RefSeq" id="WP_189379096.1">
    <property type="nucleotide sequence ID" value="NZ_BNAH01000013.1"/>
</dbReference>
<evidence type="ECO:0000313" key="7">
    <source>
        <dbReference type="Proteomes" id="UP000626370"/>
    </source>
</evidence>
<dbReference type="EMBL" id="BNAH01000013">
    <property type="protein sequence ID" value="GHE98681.1"/>
    <property type="molecule type" value="Genomic_DNA"/>
</dbReference>
<organism evidence="6 7">
    <name type="scientific">Thalassotalea profundi</name>
    <dbReference type="NCBI Taxonomy" id="2036687"/>
    <lineage>
        <taxon>Bacteria</taxon>
        <taxon>Pseudomonadati</taxon>
        <taxon>Pseudomonadota</taxon>
        <taxon>Gammaproteobacteria</taxon>
        <taxon>Alteromonadales</taxon>
        <taxon>Colwelliaceae</taxon>
        <taxon>Thalassotalea</taxon>
    </lineage>
</organism>
<keyword evidence="3" id="KW-0998">Cell outer membrane</keyword>
<feature type="chain" id="PRO_5045118835" description="TonB-dependent transporter Oar-like beta-barrel domain-containing protein" evidence="4">
    <location>
        <begin position="23"/>
        <end position="980"/>
    </location>
</feature>
<accession>A0ABQ3IYQ6</accession>
<dbReference type="Gene3D" id="2.60.40.1120">
    <property type="entry name" value="Carboxypeptidase-like, regulatory domain"/>
    <property type="match status" value="1"/>
</dbReference>
<dbReference type="Pfam" id="PF13620">
    <property type="entry name" value="CarboxypepD_reg"/>
    <property type="match status" value="1"/>
</dbReference>
<gene>
    <name evidence="6" type="ORF">GCM10011501_30300</name>
</gene>
<name>A0ABQ3IYQ6_9GAMM</name>
<sequence>MKFTKLALCIGLGLGAIASANAATDIRGKVSVGTTGSSAEGIEVTATSNVMPKARTTVTRADGSYSLPALLPGNYELSFKAKDGTVQKAQVRVFLDQTSRMNIELAPSSQNIEVITVSGSMIVREGDSSLTNSIGSTAIDSLPVGQDFRDMMKLIPGVQYSENGTLGVNAGGSGRDNKYGFDGVDVSLPMFGNLSAEPSTHDIAHVSMDRGGAKAIGFNRSGGVAVNSKSKSGTNEFHGNLEYKIQNKNFVADRDIGDSELAKYTLDQSWISGNVSGPIIEDELFFYASYYRPEVTREGKETAYGDAKDYKSVRDEYFAKLTWAPTEDLLFDFSYRTSDRDGRGESVGALDHDSTSSGTDATQNILMLEGSYLINDMTTVSFKYSEFEYEISGAPDTVFSDVNPRLGDSLPVGQLDQNGLFTVPNLKEDSDVYDNVLAQALIDQYGYIGDDGTKRGGGAIGAASTFNNQDFYRDSFEISLDHELEMGDTYHNIHFGFQWKESTEVLSRLSNGWGAISYIGGENVDNYEGDIPVYYMATVQQMSLENESGAVIAPITSSIQSYNIEVNDTIEHGDFVYNVGFVISKDVLYGQDLKENSNNVSGYEIAIGNKYKMHTFGFNDTFQPRLGVTWNYAEDASLFANYASYNPEASSLARAASWARNSQQSMEVLFDENGDYIDYQAASGSSGKFFQEGMKPKRIDEITIGATKVVTDELYVKGHVRHRELTHPFEDTPNTSRLDGAYLSPFGGVPDHIADKGLYIPNLQEMRDEVGGSSYVIAELDDAKNTYYEVSLEAEYNADRIFASVSYTWSHYYGNYDQDITSGASDGNLFIGSSNLGDGRGRQLWDGKYGKLNGDKPHVFKAYGYYTTDWEANIGGYLVYQSGDVWEAWDGSVYGYSSSTIRYAEHAGSRREPSHWQLDLNYTQDFNFDNYIVKFRADLFNVFDNQTGYNYDPFVSNDTFGEARSLINARRLQLSVNIGF</sequence>
<keyword evidence="4" id="KW-0732">Signal</keyword>
<evidence type="ECO:0000256" key="3">
    <source>
        <dbReference type="ARBA" id="ARBA00023237"/>
    </source>
</evidence>
<feature type="signal peptide" evidence="4">
    <location>
        <begin position="1"/>
        <end position="22"/>
    </location>
</feature>
<evidence type="ECO:0000256" key="2">
    <source>
        <dbReference type="ARBA" id="ARBA00023136"/>
    </source>
</evidence>
<proteinExistence type="predicted"/>
<dbReference type="Pfam" id="PF25183">
    <property type="entry name" value="OMP_b-brl_4"/>
    <property type="match status" value="1"/>
</dbReference>